<keyword evidence="7" id="KW-1185">Reference proteome</keyword>
<dbReference type="Proteomes" id="UP001529369">
    <property type="component" value="Unassembled WGS sequence"/>
</dbReference>
<dbReference type="EMBL" id="JAUFPN010000027">
    <property type="protein sequence ID" value="MDN3563339.1"/>
    <property type="molecule type" value="Genomic_DNA"/>
</dbReference>
<dbReference type="InterPro" id="IPR000847">
    <property type="entry name" value="LysR_HTH_N"/>
</dbReference>
<keyword evidence="4" id="KW-0804">Transcription</keyword>
<evidence type="ECO:0000256" key="1">
    <source>
        <dbReference type="ARBA" id="ARBA00009437"/>
    </source>
</evidence>
<evidence type="ECO:0000313" key="7">
    <source>
        <dbReference type="Proteomes" id="UP001529369"/>
    </source>
</evidence>
<gene>
    <name evidence="6" type="ORF">QWZ14_02985</name>
</gene>
<feature type="domain" description="HTH lysR-type" evidence="5">
    <location>
        <begin position="6"/>
        <end position="63"/>
    </location>
</feature>
<dbReference type="PROSITE" id="PS50931">
    <property type="entry name" value="HTH_LYSR"/>
    <property type="match status" value="1"/>
</dbReference>
<dbReference type="RefSeq" id="WP_290315081.1">
    <property type="nucleotide sequence ID" value="NZ_JAUFPN010000027.1"/>
</dbReference>
<dbReference type="Gene3D" id="3.40.190.10">
    <property type="entry name" value="Periplasmic binding protein-like II"/>
    <property type="match status" value="2"/>
</dbReference>
<keyword evidence="2" id="KW-0805">Transcription regulation</keyword>
<organism evidence="6 7">
    <name type="scientific">Paeniroseomonas aquatica</name>
    <dbReference type="NCBI Taxonomy" id="373043"/>
    <lineage>
        <taxon>Bacteria</taxon>
        <taxon>Pseudomonadati</taxon>
        <taxon>Pseudomonadota</taxon>
        <taxon>Alphaproteobacteria</taxon>
        <taxon>Acetobacterales</taxon>
        <taxon>Acetobacteraceae</taxon>
        <taxon>Paeniroseomonas</taxon>
    </lineage>
</organism>
<evidence type="ECO:0000259" key="5">
    <source>
        <dbReference type="PROSITE" id="PS50931"/>
    </source>
</evidence>
<accession>A0ABT8A1C8</accession>
<dbReference type="Gene3D" id="1.10.10.10">
    <property type="entry name" value="Winged helix-like DNA-binding domain superfamily/Winged helix DNA-binding domain"/>
    <property type="match status" value="1"/>
</dbReference>
<comment type="similarity">
    <text evidence="1">Belongs to the LysR transcriptional regulatory family.</text>
</comment>
<dbReference type="InterPro" id="IPR036390">
    <property type="entry name" value="WH_DNA-bd_sf"/>
</dbReference>
<dbReference type="InterPro" id="IPR036388">
    <property type="entry name" value="WH-like_DNA-bd_sf"/>
</dbReference>
<evidence type="ECO:0000256" key="4">
    <source>
        <dbReference type="ARBA" id="ARBA00023163"/>
    </source>
</evidence>
<evidence type="ECO:0000313" key="6">
    <source>
        <dbReference type="EMBL" id="MDN3563339.1"/>
    </source>
</evidence>
<keyword evidence="3" id="KW-0238">DNA-binding</keyword>
<proteinExistence type="inferred from homology"/>
<dbReference type="Pfam" id="PF03466">
    <property type="entry name" value="LysR_substrate"/>
    <property type="match status" value="1"/>
</dbReference>
<comment type="caution">
    <text evidence="6">The sequence shown here is derived from an EMBL/GenBank/DDBJ whole genome shotgun (WGS) entry which is preliminary data.</text>
</comment>
<dbReference type="Pfam" id="PF00126">
    <property type="entry name" value="HTH_1"/>
    <property type="match status" value="1"/>
</dbReference>
<dbReference type="PANTHER" id="PTHR30537:SF74">
    <property type="entry name" value="HTH-TYPE TRANSCRIPTIONAL REGULATOR TRPI"/>
    <property type="match status" value="1"/>
</dbReference>
<dbReference type="InterPro" id="IPR058163">
    <property type="entry name" value="LysR-type_TF_proteobact-type"/>
</dbReference>
<dbReference type="SUPFAM" id="SSF46785">
    <property type="entry name" value="Winged helix' DNA-binding domain"/>
    <property type="match status" value="1"/>
</dbReference>
<evidence type="ECO:0000256" key="3">
    <source>
        <dbReference type="ARBA" id="ARBA00023125"/>
    </source>
</evidence>
<dbReference type="PANTHER" id="PTHR30537">
    <property type="entry name" value="HTH-TYPE TRANSCRIPTIONAL REGULATOR"/>
    <property type="match status" value="1"/>
</dbReference>
<reference evidence="7" key="1">
    <citation type="journal article" date="2019" name="Int. J. Syst. Evol. Microbiol.">
        <title>The Global Catalogue of Microorganisms (GCM) 10K type strain sequencing project: providing services to taxonomists for standard genome sequencing and annotation.</title>
        <authorList>
            <consortium name="The Broad Institute Genomics Platform"/>
            <consortium name="The Broad Institute Genome Sequencing Center for Infectious Disease"/>
            <person name="Wu L."/>
            <person name="Ma J."/>
        </authorList>
    </citation>
    <scope>NUCLEOTIDE SEQUENCE [LARGE SCALE GENOMIC DNA]</scope>
    <source>
        <strain evidence="7">CECT 7131</strain>
    </source>
</reference>
<evidence type="ECO:0000256" key="2">
    <source>
        <dbReference type="ARBA" id="ARBA00023015"/>
    </source>
</evidence>
<protein>
    <submittedName>
        <fullName evidence="6">LysR substrate-binding domain-containing protein</fullName>
    </submittedName>
</protein>
<dbReference type="InterPro" id="IPR005119">
    <property type="entry name" value="LysR_subst-bd"/>
</dbReference>
<dbReference type="SUPFAM" id="SSF53850">
    <property type="entry name" value="Periplasmic binding protein-like II"/>
    <property type="match status" value="1"/>
</dbReference>
<sequence>MRRPLPPLSSLRAFEATARLGSVTRAAAELGRTHGAVSRQLRALQQEAGVPLFDKAGTGLRLNARGEALRAVVARALDGLAQGWMQLRDEARGPAVHVACSATFAMRWLVPRLPAFYRAQPEVRLRLSMTTARELRHEGADLVIAWDRSGFPAAERARAIPLGPVAFGPVCPPGYGLEVAATRLRLPVRITHEHTTRAWELWQAGAGLGVEAGRELSFPHTHLCIEAALAGLGVALVERRLVREELAAGRLEAPCSFVDFPEGLAAVPTSDRAAAPAAAAFLAWLRQSLEAAG</sequence>
<name>A0ABT8A1C8_9PROT</name>